<dbReference type="RefSeq" id="WP_182352580.1">
    <property type="nucleotide sequence ID" value="NZ_JAJSPM010000006.1"/>
</dbReference>
<dbReference type="Proteomes" id="UP001320170">
    <property type="component" value="Unassembled WGS sequence"/>
</dbReference>
<gene>
    <name evidence="1" type="ORF">LXO92_10285</name>
</gene>
<evidence type="ECO:0000313" key="2">
    <source>
        <dbReference type="Proteomes" id="UP001320170"/>
    </source>
</evidence>
<evidence type="ECO:0000313" key="1">
    <source>
        <dbReference type="EMBL" id="MCE3532764.1"/>
    </source>
</evidence>
<protein>
    <submittedName>
        <fullName evidence="1">Uncharacterized protein</fullName>
    </submittedName>
</protein>
<accession>A0ABS8X4U5</accession>
<keyword evidence="2" id="KW-1185">Reference proteome</keyword>
<comment type="caution">
    <text evidence="1">The sequence shown here is derived from an EMBL/GenBank/DDBJ whole genome shotgun (WGS) entry which is preliminary data.</text>
</comment>
<sequence>MWSRVSTNGGMFAKSRLMTAGAVGGYLIVETYQYEQFSKEMASLSTTEASSERPLVQAEHKEYLIFGRQSPGYVRDDHKSSKNYILEQIKISSISIAKIGTHLDNESHYDLLKSSPFITEPLSHNSNDPRVIIQPEQMIDIELKEIPDEQRYEISFARKQAFATTTDERSPFYHSSFALRAVSEHRPANSNAVVISGKEAKELISDINKTICEAQHCTMYTSNCYSASIYGLGVLATIIDQRDCDEERKKLDIQAIANVASKFSTDNFARGVSNNAVVNAQMTSVLPKIMSKYDLLERETDEQILRTATHL</sequence>
<name>A0ABS8X4U5_9GAMM</name>
<organism evidence="1 2">
    <name type="scientific">Legionella resiliens</name>
    <dbReference type="NCBI Taxonomy" id="2905958"/>
    <lineage>
        <taxon>Bacteria</taxon>
        <taxon>Pseudomonadati</taxon>
        <taxon>Pseudomonadota</taxon>
        <taxon>Gammaproteobacteria</taxon>
        <taxon>Legionellales</taxon>
        <taxon>Legionellaceae</taxon>
        <taxon>Legionella</taxon>
    </lineage>
</organism>
<dbReference type="EMBL" id="JAJTND010000004">
    <property type="protein sequence ID" value="MCE3532764.1"/>
    <property type="molecule type" value="Genomic_DNA"/>
</dbReference>
<proteinExistence type="predicted"/>
<reference evidence="1 2" key="1">
    <citation type="journal article" date="2024" name="Pathogens">
        <title>Characterization of a Novel Species of Legionella Isolated from a Healthcare Facility: Legionella resiliens sp. nov.</title>
        <authorList>
            <person name="Cristino S."/>
            <person name="Pascale M.R."/>
            <person name="Marino F."/>
            <person name="Derelitto C."/>
            <person name="Salaris S."/>
            <person name="Orsini M."/>
            <person name="Squarzoni S."/>
            <person name="Grottola A."/>
            <person name="Girolamini L."/>
        </authorList>
    </citation>
    <scope>NUCLEOTIDE SEQUENCE [LARGE SCALE GENOMIC DNA]</scope>
    <source>
        <strain evidence="1 2">8cVS16</strain>
    </source>
</reference>